<dbReference type="PANTHER" id="PTHR10188:SF42">
    <property type="entry name" value="SI:CH211-256M1.8"/>
    <property type="match status" value="1"/>
</dbReference>
<dbReference type="Pfam" id="PF01112">
    <property type="entry name" value="Asparaginase_2"/>
    <property type="match status" value="1"/>
</dbReference>
<dbReference type="Proteomes" id="UP000694680">
    <property type="component" value="Chromosome 8"/>
</dbReference>
<accession>A0A8C5DWU1</accession>
<dbReference type="SUPFAM" id="SSF56235">
    <property type="entry name" value="N-terminal nucleophile aminohydrolases (Ntn hydrolases)"/>
    <property type="match status" value="1"/>
</dbReference>
<dbReference type="InterPro" id="IPR000246">
    <property type="entry name" value="Peptidase_T2"/>
</dbReference>
<comment type="similarity">
    <text evidence="1">Belongs to the Ntn-hydrolase family.</text>
</comment>
<reference evidence="2" key="1">
    <citation type="submission" date="2020-06" db="EMBL/GenBank/DDBJ databases">
        <authorList>
            <consortium name="Wellcome Sanger Institute Data Sharing"/>
        </authorList>
    </citation>
    <scope>NUCLEOTIDE SEQUENCE [LARGE SCALE GENOMIC DNA]</scope>
</reference>
<dbReference type="GO" id="GO:0033345">
    <property type="term" value="P:L-asparagine catabolic process via L-aspartate"/>
    <property type="evidence" value="ECO:0007669"/>
    <property type="project" value="TreeGrafter"/>
</dbReference>
<protein>
    <submittedName>
        <fullName evidence="2">Uncharacterized protein</fullName>
    </submittedName>
</protein>
<reference evidence="2" key="3">
    <citation type="submission" date="2025-09" db="UniProtKB">
        <authorList>
            <consortium name="Ensembl"/>
        </authorList>
    </citation>
    <scope>IDENTIFICATION</scope>
</reference>
<name>A0A8C5DWU1_GOUWI</name>
<proteinExistence type="inferred from homology"/>
<organism evidence="2 3">
    <name type="scientific">Gouania willdenowi</name>
    <name type="common">Blunt-snouted clingfish</name>
    <name type="synonym">Lepadogaster willdenowi</name>
    <dbReference type="NCBI Taxonomy" id="441366"/>
    <lineage>
        <taxon>Eukaryota</taxon>
        <taxon>Metazoa</taxon>
        <taxon>Chordata</taxon>
        <taxon>Craniata</taxon>
        <taxon>Vertebrata</taxon>
        <taxon>Euteleostomi</taxon>
        <taxon>Actinopterygii</taxon>
        <taxon>Neopterygii</taxon>
        <taxon>Teleostei</taxon>
        <taxon>Neoteleostei</taxon>
        <taxon>Acanthomorphata</taxon>
        <taxon>Ovalentaria</taxon>
        <taxon>Blenniimorphae</taxon>
        <taxon>Blenniiformes</taxon>
        <taxon>Gobiesocoidei</taxon>
        <taxon>Gobiesocidae</taxon>
        <taxon>Gobiesocinae</taxon>
        <taxon>Gouania</taxon>
    </lineage>
</organism>
<dbReference type="AlphaFoldDB" id="A0A8C5DWU1"/>
<reference evidence="2" key="2">
    <citation type="submission" date="2025-08" db="UniProtKB">
        <authorList>
            <consortium name="Ensembl"/>
        </authorList>
    </citation>
    <scope>IDENTIFICATION</scope>
</reference>
<dbReference type="GO" id="GO:0005737">
    <property type="term" value="C:cytoplasm"/>
    <property type="evidence" value="ECO:0007669"/>
    <property type="project" value="TreeGrafter"/>
</dbReference>
<evidence type="ECO:0000313" key="2">
    <source>
        <dbReference type="Ensembl" id="ENSGWIP00000012830.1"/>
    </source>
</evidence>
<keyword evidence="3" id="KW-1185">Reference proteome</keyword>
<evidence type="ECO:0000256" key="1">
    <source>
        <dbReference type="ARBA" id="ARBA00010872"/>
    </source>
</evidence>
<dbReference type="GO" id="GO:0016787">
    <property type="term" value="F:hydrolase activity"/>
    <property type="evidence" value="ECO:0007669"/>
    <property type="project" value="InterPro"/>
</dbReference>
<sequence length="162" mass="17494">MNPDYSLIIHGGAGENIMLNTHVTGVIEFALQTALTLGSKVLQQGGTSLDAVQRSVEALEDCFIFNAGKGSVLNEKGKNEMEATIIDGSARRSGSVACVQRVKNPIKAARLIMEKTSHSLIVGDGAEEFLQGLEEMEKPVVPEYFLTDIRQKELMAKQSGSK</sequence>
<dbReference type="PANTHER" id="PTHR10188">
    <property type="entry name" value="L-ASPARAGINASE"/>
    <property type="match status" value="1"/>
</dbReference>
<dbReference type="Ensembl" id="ENSGWIT00000014278.1">
    <property type="protein sequence ID" value="ENSGWIP00000012830.1"/>
    <property type="gene ID" value="ENSGWIG00000007412.1"/>
</dbReference>
<dbReference type="InterPro" id="IPR029055">
    <property type="entry name" value="Ntn_hydrolases_N"/>
</dbReference>
<evidence type="ECO:0000313" key="3">
    <source>
        <dbReference type="Proteomes" id="UP000694680"/>
    </source>
</evidence>